<dbReference type="Gene3D" id="2.60.120.200">
    <property type="match status" value="1"/>
</dbReference>
<accession>A0A7S1U3J2</accession>
<organism evidence="1">
    <name type="scientific">Phaeomonas parva</name>
    <dbReference type="NCBI Taxonomy" id="124430"/>
    <lineage>
        <taxon>Eukaryota</taxon>
        <taxon>Sar</taxon>
        <taxon>Stramenopiles</taxon>
        <taxon>Ochrophyta</taxon>
        <taxon>Pinguiophyceae</taxon>
        <taxon>Pinguiochrysidales</taxon>
        <taxon>Pinguiochrysidaceae</taxon>
        <taxon>Phaeomonas</taxon>
    </lineage>
</organism>
<gene>
    <name evidence="1" type="ORF">PPAR1163_LOCUS14009</name>
</gene>
<dbReference type="AlphaFoldDB" id="A0A7S1U3J2"/>
<name>A0A7S1U3J2_9STRA</name>
<proteinExistence type="predicted"/>
<dbReference type="InterPro" id="IPR013320">
    <property type="entry name" value="ConA-like_dom_sf"/>
</dbReference>
<sequence length="302" mass="33140">MGCGLSSGIDDKDVIGEKIAKLGPAKWPVNVRMLGGTSVSLIAPERASVYHLKHLLFRALQDMGPGAPAVARAAQIRLMRGREALQCGALLADTQGLENLTMVVSEAEERQNLPQEVYGADMFKGRYLEKARYGGGASARRAFRCLDLHRKEKWTFFCRFKSDPGREATALLAGGGLGIYLKRSKVHFEFYSGGESVSSRRRVPAGKWTSLAAVWDSSEGKCMYLDGRREDWSKWPFGPMMAPLAWVTLGDETGGSMGSCEMASVVFALEAWTPWQAWVAHNYSVAFTNEDKEEECDAGGPT</sequence>
<evidence type="ECO:0000313" key="1">
    <source>
        <dbReference type="EMBL" id="CAD9255639.1"/>
    </source>
</evidence>
<dbReference type="EMBL" id="HBGJ01021548">
    <property type="protein sequence ID" value="CAD9255639.1"/>
    <property type="molecule type" value="Transcribed_RNA"/>
</dbReference>
<protein>
    <submittedName>
        <fullName evidence="1">Uncharacterized protein</fullName>
    </submittedName>
</protein>
<reference evidence="1" key="1">
    <citation type="submission" date="2021-01" db="EMBL/GenBank/DDBJ databases">
        <authorList>
            <person name="Corre E."/>
            <person name="Pelletier E."/>
            <person name="Niang G."/>
            <person name="Scheremetjew M."/>
            <person name="Finn R."/>
            <person name="Kale V."/>
            <person name="Holt S."/>
            <person name="Cochrane G."/>
            <person name="Meng A."/>
            <person name="Brown T."/>
            <person name="Cohen L."/>
        </authorList>
    </citation>
    <scope>NUCLEOTIDE SEQUENCE</scope>
    <source>
        <strain evidence="1">CCMP2877</strain>
    </source>
</reference>
<dbReference type="SUPFAM" id="SSF49899">
    <property type="entry name" value="Concanavalin A-like lectins/glucanases"/>
    <property type="match status" value="1"/>
</dbReference>